<dbReference type="Pfam" id="PF01497">
    <property type="entry name" value="Peripla_BP_2"/>
    <property type="match status" value="1"/>
</dbReference>
<feature type="chain" id="PRO_5033025612" evidence="2">
    <location>
        <begin position="28"/>
        <end position="405"/>
    </location>
</feature>
<gene>
    <name evidence="4" type="ORF">DP114_22040</name>
</gene>
<evidence type="ECO:0000256" key="2">
    <source>
        <dbReference type="SAM" id="SignalP"/>
    </source>
</evidence>
<dbReference type="RefSeq" id="WP_169267670.1">
    <property type="nucleotide sequence ID" value="NZ_CAWOXK010000001.1"/>
</dbReference>
<dbReference type="Proteomes" id="UP000503129">
    <property type="component" value="Chromosome"/>
</dbReference>
<dbReference type="SUPFAM" id="SSF53807">
    <property type="entry name" value="Helical backbone' metal receptor"/>
    <property type="match status" value="1"/>
</dbReference>
<dbReference type="KEGG" id="bsen:DP114_22040"/>
<organism evidence="4 5">
    <name type="scientific">Brasilonema sennae CENA114</name>
    <dbReference type="NCBI Taxonomy" id="415709"/>
    <lineage>
        <taxon>Bacteria</taxon>
        <taxon>Bacillati</taxon>
        <taxon>Cyanobacteriota</taxon>
        <taxon>Cyanophyceae</taxon>
        <taxon>Nostocales</taxon>
        <taxon>Scytonemataceae</taxon>
        <taxon>Brasilonema</taxon>
        <taxon>Bromeliae group (in: Brasilonema)</taxon>
    </lineage>
</organism>
<dbReference type="PANTHER" id="PTHR30535:SF34">
    <property type="entry name" value="MOLYBDATE-BINDING PROTEIN MOLA"/>
    <property type="match status" value="1"/>
</dbReference>
<protein>
    <submittedName>
        <fullName evidence="4">ABC transporter substrate-binding protein</fullName>
    </submittedName>
</protein>
<dbReference type="EMBL" id="CP030118">
    <property type="protein sequence ID" value="QDL10217.1"/>
    <property type="molecule type" value="Genomic_DNA"/>
</dbReference>
<name>A0A856MM02_9CYAN</name>
<evidence type="ECO:0000313" key="5">
    <source>
        <dbReference type="Proteomes" id="UP000503129"/>
    </source>
</evidence>
<feature type="signal peptide" evidence="2">
    <location>
        <begin position="1"/>
        <end position="27"/>
    </location>
</feature>
<dbReference type="InterPro" id="IPR050902">
    <property type="entry name" value="ABC_Transporter_SBP"/>
</dbReference>
<dbReference type="Gene3D" id="3.40.50.1980">
    <property type="entry name" value="Nitrogenase molybdenum iron protein domain"/>
    <property type="match status" value="2"/>
</dbReference>
<dbReference type="PANTHER" id="PTHR30535">
    <property type="entry name" value="VITAMIN B12-BINDING PROTEIN"/>
    <property type="match status" value="1"/>
</dbReference>
<reference evidence="4 5" key="1">
    <citation type="submission" date="2018-06" db="EMBL/GenBank/DDBJ databases">
        <title>Comparative genomics of Brasilonema spp. strains.</title>
        <authorList>
            <person name="Alvarenga D.O."/>
            <person name="Fiore M.F."/>
            <person name="Varani A.M."/>
        </authorList>
    </citation>
    <scope>NUCLEOTIDE SEQUENCE [LARGE SCALE GENOMIC DNA]</scope>
    <source>
        <strain evidence="4 5">CENA114</strain>
    </source>
</reference>
<dbReference type="PROSITE" id="PS50983">
    <property type="entry name" value="FE_B12_PBP"/>
    <property type="match status" value="1"/>
</dbReference>
<dbReference type="CDD" id="cd01141">
    <property type="entry name" value="TroA_d"/>
    <property type="match status" value="1"/>
</dbReference>
<evidence type="ECO:0000313" key="4">
    <source>
        <dbReference type="EMBL" id="QDL10217.1"/>
    </source>
</evidence>
<sequence length="405" mass="45776">MRIRIFRQAKLFAFFCQFLLVAVLAIACHSTTTPHTLSTDIKECAQAYNPNTDYFPEKVTVNYATGFEVEYYKNYKVVTVKNPWRDAQVNFQYILVQCGTPPPTGFNQNQVITVPINTVVSLSTTHLPHLAKLGVVDKLIGVSDSKQVNTPEVVEKIKEGKITKVGNNASLNVEQLLELNPNLVMTYGTGDKQTDNYPKIQEAGLKVAINAEYMENSPLGRSEWLKFTALFFNQEKVAQKIFDETVKKYQAIAAKAQSVKNRPTVFVGFNFKGIWYMPGGNSYVAKFLADAGSDYLWNNKKSSGSLPLSFETILERAANADYWLNSSQSWKNLKDLRDQDNRYTDFQAVQKGNVYNNNARINETGGNDYWEGGISNPDVVLSDLIRIFHPEILPNHQLVYYQKLS</sequence>
<keyword evidence="2" id="KW-0732">Signal</keyword>
<evidence type="ECO:0000256" key="1">
    <source>
        <dbReference type="ARBA" id="ARBA00008814"/>
    </source>
</evidence>
<dbReference type="InterPro" id="IPR002491">
    <property type="entry name" value="ABC_transptr_periplasmic_BD"/>
</dbReference>
<comment type="similarity">
    <text evidence="1">Belongs to the bacterial solute-binding protein 8 family.</text>
</comment>
<dbReference type="PROSITE" id="PS51257">
    <property type="entry name" value="PROKAR_LIPOPROTEIN"/>
    <property type="match status" value="1"/>
</dbReference>
<accession>A0A856MM02</accession>
<proteinExistence type="inferred from homology"/>
<evidence type="ECO:0000259" key="3">
    <source>
        <dbReference type="PROSITE" id="PS50983"/>
    </source>
</evidence>
<dbReference type="AlphaFoldDB" id="A0A856MM02"/>
<feature type="domain" description="Fe/B12 periplasmic-binding" evidence="3">
    <location>
        <begin position="118"/>
        <end position="392"/>
    </location>
</feature>
<dbReference type="GO" id="GO:0071281">
    <property type="term" value="P:cellular response to iron ion"/>
    <property type="evidence" value="ECO:0007669"/>
    <property type="project" value="TreeGrafter"/>
</dbReference>
<keyword evidence="5" id="KW-1185">Reference proteome</keyword>